<proteinExistence type="predicted"/>
<organism evidence="2 3">
    <name type="scientific">Romanomermis culicivorax</name>
    <name type="common">Nematode worm</name>
    <dbReference type="NCBI Taxonomy" id="13658"/>
    <lineage>
        <taxon>Eukaryota</taxon>
        <taxon>Metazoa</taxon>
        <taxon>Ecdysozoa</taxon>
        <taxon>Nematoda</taxon>
        <taxon>Enoplea</taxon>
        <taxon>Dorylaimia</taxon>
        <taxon>Mermithida</taxon>
        <taxon>Mermithoidea</taxon>
        <taxon>Mermithidae</taxon>
        <taxon>Romanomermis</taxon>
    </lineage>
</organism>
<keyword evidence="1" id="KW-0732">Signal</keyword>
<evidence type="ECO:0000256" key="1">
    <source>
        <dbReference type="SAM" id="SignalP"/>
    </source>
</evidence>
<evidence type="ECO:0000313" key="2">
    <source>
        <dbReference type="Proteomes" id="UP000887565"/>
    </source>
</evidence>
<dbReference type="WBParaSite" id="nRc.2.0.1.t11587-RA">
    <property type="protein sequence ID" value="nRc.2.0.1.t11587-RA"/>
    <property type="gene ID" value="nRc.2.0.1.g11587"/>
</dbReference>
<dbReference type="AlphaFoldDB" id="A0A915ICG0"/>
<feature type="chain" id="PRO_5036973517" evidence="1">
    <location>
        <begin position="21"/>
        <end position="64"/>
    </location>
</feature>
<name>A0A915ICG0_ROMCU</name>
<reference evidence="3" key="1">
    <citation type="submission" date="2022-11" db="UniProtKB">
        <authorList>
            <consortium name="WormBaseParasite"/>
        </authorList>
    </citation>
    <scope>IDENTIFICATION</scope>
</reference>
<feature type="signal peptide" evidence="1">
    <location>
        <begin position="1"/>
        <end position="20"/>
    </location>
</feature>
<evidence type="ECO:0000313" key="3">
    <source>
        <dbReference type="WBParaSite" id="nRc.2.0.1.t11587-RA"/>
    </source>
</evidence>
<accession>A0A915ICG0</accession>
<keyword evidence="2" id="KW-1185">Reference proteome</keyword>
<dbReference type="Proteomes" id="UP000887565">
    <property type="component" value="Unplaced"/>
</dbReference>
<sequence>MQNLTLQLTIFLVVLGQCATNISPVRNLLCIQTTQLSSSSSTIGFSVVLTLSKFAPIEFELDED</sequence>
<protein>
    <submittedName>
        <fullName evidence="3">Uncharacterized protein</fullName>
    </submittedName>
</protein>